<dbReference type="Gene3D" id="3.40.50.1260">
    <property type="entry name" value="Phosphoglycerate kinase, N-terminal domain"/>
    <property type="match status" value="1"/>
</dbReference>
<evidence type="ECO:0000313" key="11">
    <source>
        <dbReference type="EMBL" id="CAA2986677.1"/>
    </source>
</evidence>
<dbReference type="GO" id="GO:0006094">
    <property type="term" value="P:gluconeogenesis"/>
    <property type="evidence" value="ECO:0007669"/>
    <property type="project" value="TreeGrafter"/>
</dbReference>
<gene>
    <name evidence="11" type="ORF">OLEA9_A052181</name>
</gene>
<dbReference type="GO" id="GO:0004618">
    <property type="term" value="F:phosphoglycerate kinase activity"/>
    <property type="evidence" value="ECO:0007669"/>
    <property type="project" value="UniProtKB-EC"/>
</dbReference>
<comment type="catalytic activity">
    <reaction evidence="1">
        <text>(2R)-3-phosphoglycerate + ATP = (2R)-3-phospho-glyceroyl phosphate + ADP</text>
        <dbReference type="Rhea" id="RHEA:14801"/>
        <dbReference type="ChEBI" id="CHEBI:30616"/>
        <dbReference type="ChEBI" id="CHEBI:57604"/>
        <dbReference type="ChEBI" id="CHEBI:58272"/>
        <dbReference type="ChEBI" id="CHEBI:456216"/>
        <dbReference type="EC" id="2.7.2.3"/>
    </reaction>
</comment>
<dbReference type="Proteomes" id="UP000594638">
    <property type="component" value="Unassembled WGS sequence"/>
</dbReference>
<evidence type="ECO:0000256" key="1">
    <source>
        <dbReference type="ARBA" id="ARBA00000642"/>
    </source>
</evidence>
<name>A0A8S0S2E8_OLEEU</name>
<keyword evidence="6" id="KW-0808">Transferase</keyword>
<evidence type="ECO:0000256" key="7">
    <source>
        <dbReference type="ARBA" id="ARBA00022741"/>
    </source>
</evidence>
<dbReference type="GO" id="GO:0005829">
    <property type="term" value="C:cytosol"/>
    <property type="evidence" value="ECO:0007669"/>
    <property type="project" value="TreeGrafter"/>
</dbReference>
<evidence type="ECO:0000256" key="8">
    <source>
        <dbReference type="ARBA" id="ARBA00022777"/>
    </source>
</evidence>
<dbReference type="EMBL" id="CACTIH010003880">
    <property type="protein sequence ID" value="CAA2986677.1"/>
    <property type="molecule type" value="Genomic_DNA"/>
</dbReference>
<dbReference type="InterPro" id="IPR015824">
    <property type="entry name" value="Phosphoglycerate_kinase_N"/>
</dbReference>
<evidence type="ECO:0000256" key="6">
    <source>
        <dbReference type="ARBA" id="ARBA00022679"/>
    </source>
</evidence>
<comment type="cofactor">
    <cofactor evidence="2">
        <name>Mg(2+)</name>
        <dbReference type="ChEBI" id="CHEBI:18420"/>
    </cofactor>
</comment>
<dbReference type="Gramene" id="OE9A052181T1">
    <property type="protein sequence ID" value="OE9A052181C1"/>
    <property type="gene ID" value="OE9A052181"/>
</dbReference>
<proteinExistence type="inferred from homology"/>
<dbReference type="EC" id="2.7.2.3" evidence="5"/>
<evidence type="ECO:0000256" key="4">
    <source>
        <dbReference type="ARBA" id="ARBA00008982"/>
    </source>
</evidence>
<dbReference type="PANTHER" id="PTHR11406:SF23">
    <property type="entry name" value="PHOSPHOGLYCERATE KINASE 1, CHLOROPLASTIC-RELATED"/>
    <property type="match status" value="1"/>
</dbReference>
<keyword evidence="9" id="KW-0067">ATP-binding</keyword>
<organism evidence="11 12">
    <name type="scientific">Olea europaea subsp. europaea</name>
    <dbReference type="NCBI Taxonomy" id="158383"/>
    <lineage>
        <taxon>Eukaryota</taxon>
        <taxon>Viridiplantae</taxon>
        <taxon>Streptophyta</taxon>
        <taxon>Embryophyta</taxon>
        <taxon>Tracheophyta</taxon>
        <taxon>Spermatophyta</taxon>
        <taxon>Magnoliopsida</taxon>
        <taxon>eudicotyledons</taxon>
        <taxon>Gunneridae</taxon>
        <taxon>Pentapetalae</taxon>
        <taxon>asterids</taxon>
        <taxon>lamiids</taxon>
        <taxon>Lamiales</taxon>
        <taxon>Oleaceae</taxon>
        <taxon>Oleeae</taxon>
        <taxon>Olea</taxon>
    </lineage>
</organism>
<keyword evidence="12" id="KW-1185">Reference proteome</keyword>
<dbReference type="InterPro" id="IPR001576">
    <property type="entry name" value="Phosphoglycerate_kinase"/>
</dbReference>
<evidence type="ECO:0000256" key="2">
    <source>
        <dbReference type="ARBA" id="ARBA00001946"/>
    </source>
</evidence>
<comment type="caution">
    <text evidence="11">The sequence shown here is derived from an EMBL/GenBank/DDBJ whole genome shotgun (WGS) entry which is preliminary data.</text>
</comment>
<evidence type="ECO:0000256" key="9">
    <source>
        <dbReference type="ARBA" id="ARBA00022840"/>
    </source>
</evidence>
<evidence type="ECO:0000313" key="12">
    <source>
        <dbReference type="Proteomes" id="UP000594638"/>
    </source>
</evidence>
<evidence type="ECO:0000256" key="10">
    <source>
        <dbReference type="ARBA" id="ARBA00022842"/>
    </source>
</evidence>
<dbReference type="SUPFAM" id="SSF53748">
    <property type="entry name" value="Phosphoglycerate kinase"/>
    <property type="match status" value="1"/>
</dbReference>
<dbReference type="PANTHER" id="PTHR11406">
    <property type="entry name" value="PHOSPHOGLYCERATE KINASE"/>
    <property type="match status" value="1"/>
</dbReference>
<dbReference type="GO" id="GO:0043531">
    <property type="term" value="F:ADP binding"/>
    <property type="evidence" value="ECO:0007669"/>
    <property type="project" value="TreeGrafter"/>
</dbReference>
<evidence type="ECO:0000256" key="3">
    <source>
        <dbReference type="ARBA" id="ARBA00005215"/>
    </source>
</evidence>
<dbReference type="AlphaFoldDB" id="A0A8S0S2E8"/>
<accession>A0A8S0S2E8</accession>
<keyword evidence="10" id="KW-0460">Magnesium</keyword>
<dbReference type="OrthoDB" id="1733952at2759"/>
<keyword evidence="7" id="KW-0547">Nucleotide-binding</keyword>
<protein>
    <recommendedName>
        <fullName evidence="5">phosphoglycerate kinase</fullName>
        <ecNumber evidence="5">2.7.2.3</ecNumber>
    </recommendedName>
</protein>
<dbReference type="Pfam" id="PF00162">
    <property type="entry name" value="PGK"/>
    <property type="match status" value="1"/>
</dbReference>
<dbReference type="GO" id="GO:0006096">
    <property type="term" value="P:glycolytic process"/>
    <property type="evidence" value="ECO:0007669"/>
    <property type="project" value="InterPro"/>
</dbReference>
<dbReference type="GO" id="GO:0005524">
    <property type="term" value="F:ATP binding"/>
    <property type="evidence" value="ECO:0007669"/>
    <property type="project" value="UniProtKB-KW"/>
</dbReference>
<reference evidence="11 12" key="1">
    <citation type="submission" date="2019-12" db="EMBL/GenBank/DDBJ databases">
        <authorList>
            <person name="Alioto T."/>
            <person name="Alioto T."/>
            <person name="Gomez Garrido J."/>
        </authorList>
    </citation>
    <scope>NUCLEOTIDE SEQUENCE [LARGE SCALE GENOMIC DNA]</scope>
</reference>
<comment type="pathway">
    <text evidence="3">Carbohydrate biosynthesis; Calvin cycle.</text>
</comment>
<sequence>MESLLDKCDTLILNGEMIFAFYKAQDLSVGSFPVDDEDVNLAKSILDKAKSKRVKILLPSQVVVVDRFTYYGKNKVVAASAIPDGWTGVDIGPESVDLIKNALDSAKTVMWEGAETYEFGKFSRASETISKKVFELGDKGVKTFIGVETETGSSEIEYTRTVGAE</sequence>
<keyword evidence="8 11" id="KW-0418">Kinase</keyword>
<comment type="similarity">
    <text evidence="4">Belongs to the phosphoglycerate kinase family.</text>
</comment>
<evidence type="ECO:0000256" key="5">
    <source>
        <dbReference type="ARBA" id="ARBA00013061"/>
    </source>
</evidence>
<dbReference type="InterPro" id="IPR036043">
    <property type="entry name" value="Phosphoglycerate_kinase_sf"/>
</dbReference>